<gene>
    <name evidence="1" type="ORF">SDC9_51737</name>
</gene>
<dbReference type="EMBL" id="VSSQ01001132">
    <property type="protein sequence ID" value="MPM05447.1"/>
    <property type="molecule type" value="Genomic_DNA"/>
</dbReference>
<comment type="caution">
    <text evidence="1">The sequence shown here is derived from an EMBL/GenBank/DDBJ whole genome shotgun (WGS) entry which is preliminary data.</text>
</comment>
<reference evidence="1" key="1">
    <citation type="submission" date="2019-08" db="EMBL/GenBank/DDBJ databases">
        <authorList>
            <person name="Kucharzyk K."/>
            <person name="Murdoch R.W."/>
            <person name="Higgins S."/>
            <person name="Loffler F."/>
        </authorList>
    </citation>
    <scope>NUCLEOTIDE SEQUENCE</scope>
</reference>
<name>A0A644WP69_9ZZZZ</name>
<accession>A0A644WP69</accession>
<organism evidence="1">
    <name type="scientific">bioreactor metagenome</name>
    <dbReference type="NCBI Taxonomy" id="1076179"/>
    <lineage>
        <taxon>unclassified sequences</taxon>
        <taxon>metagenomes</taxon>
        <taxon>ecological metagenomes</taxon>
    </lineage>
</organism>
<dbReference type="AlphaFoldDB" id="A0A644WP69"/>
<protein>
    <submittedName>
        <fullName evidence="1">Uncharacterized protein</fullName>
    </submittedName>
</protein>
<evidence type="ECO:0000313" key="1">
    <source>
        <dbReference type="EMBL" id="MPM05447.1"/>
    </source>
</evidence>
<sequence length="161" mass="17651">MKRILSAMTSIVMALITASLVTTLVFAVTRISESGNLSYVSGPSGYPSTKTSTSCLGGSCLYLNQSDNPAVWRWPYLSVGIWNWYAYCPNIGQAAAKYGVMYESWSTVMNQANPSNWGTDVYLGYSDKNTSEALFTSNTCISGWGCYSLPVYWDSMGYTAH</sequence>
<proteinExistence type="predicted"/>